<dbReference type="Proteomes" id="UP001154282">
    <property type="component" value="Unassembled WGS sequence"/>
</dbReference>
<dbReference type="EMBL" id="CAMGYJ010000009">
    <property type="protein sequence ID" value="CAI0544831.1"/>
    <property type="molecule type" value="Genomic_DNA"/>
</dbReference>
<organism evidence="1 2">
    <name type="scientific">Linum tenue</name>
    <dbReference type="NCBI Taxonomy" id="586396"/>
    <lineage>
        <taxon>Eukaryota</taxon>
        <taxon>Viridiplantae</taxon>
        <taxon>Streptophyta</taxon>
        <taxon>Embryophyta</taxon>
        <taxon>Tracheophyta</taxon>
        <taxon>Spermatophyta</taxon>
        <taxon>Magnoliopsida</taxon>
        <taxon>eudicotyledons</taxon>
        <taxon>Gunneridae</taxon>
        <taxon>Pentapetalae</taxon>
        <taxon>rosids</taxon>
        <taxon>fabids</taxon>
        <taxon>Malpighiales</taxon>
        <taxon>Linaceae</taxon>
        <taxon>Linum</taxon>
    </lineage>
</organism>
<reference evidence="1" key="1">
    <citation type="submission" date="2022-08" db="EMBL/GenBank/DDBJ databases">
        <authorList>
            <person name="Gutierrez-Valencia J."/>
        </authorList>
    </citation>
    <scope>NUCLEOTIDE SEQUENCE</scope>
</reference>
<accession>A0AAV0QIZ4</accession>
<comment type="caution">
    <text evidence="1">The sequence shown here is derived from an EMBL/GenBank/DDBJ whole genome shotgun (WGS) entry which is preliminary data.</text>
</comment>
<protein>
    <submittedName>
        <fullName evidence="1">Uncharacterized protein</fullName>
    </submittedName>
</protein>
<gene>
    <name evidence="1" type="ORF">LITE_LOCUS43313</name>
</gene>
<feature type="non-terminal residue" evidence="1">
    <location>
        <position position="1"/>
    </location>
</feature>
<name>A0AAV0QIZ4_9ROSI</name>
<dbReference type="AlphaFoldDB" id="A0AAV0QIZ4"/>
<keyword evidence="2" id="KW-1185">Reference proteome</keyword>
<proteinExistence type="predicted"/>
<sequence length="101" mass="12237">ATSFRVKHSSTADGEERRRILREPRRRRRILPWAAEMDWRVRWMGCLLLLRRRWRRWPTTGRDDGGDGGGLRVFDVDGRGDKSFITRRVMMRMVEYTTRRM</sequence>
<evidence type="ECO:0000313" key="2">
    <source>
        <dbReference type="Proteomes" id="UP001154282"/>
    </source>
</evidence>
<evidence type="ECO:0000313" key="1">
    <source>
        <dbReference type="EMBL" id="CAI0544831.1"/>
    </source>
</evidence>